<evidence type="ECO:0000313" key="1">
    <source>
        <dbReference type="EMBL" id="CAD7280009.1"/>
    </source>
</evidence>
<evidence type="ECO:0000313" key="2">
    <source>
        <dbReference type="Proteomes" id="UP000678499"/>
    </source>
</evidence>
<organism evidence="1">
    <name type="scientific">Notodromas monacha</name>
    <dbReference type="NCBI Taxonomy" id="399045"/>
    <lineage>
        <taxon>Eukaryota</taxon>
        <taxon>Metazoa</taxon>
        <taxon>Ecdysozoa</taxon>
        <taxon>Arthropoda</taxon>
        <taxon>Crustacea</taxon>
        <taxon>Oligostraca</taxon>
        <taxon>Ostracoda</taxon>
        <taxon>Podocopa</taxon>
        <taxon>Podocopida</taxon>
        <taxon>Cypridocopina</taxon>
        <taxon>Cypridoidea</taxon>
        <taxon>Cyprididae</taxon>
        <taxon>Notodromas</taxon>
    </lineage>
</organism>
<keyword evidence="2" id="KW-1185">Reference proteome</keyword>
<proteinExistence type="predicted"/>
<reference evidence="1" key="1">
    <citation type="submission" date="2020-11" db="EMBL/GenBank/DDBJ databases">
        <authorList>
            <person name="Tran Van P."/>
        </authorList>
    </citation>
    <scope>NUCLEOTIDE SEQUENCE</scope>
</reference>
<gene>
    <name evidence="1" type="ORF">NMOB1V02_LOCUS7672</name>
</gene>
<dbReference type="Proteomes" id="UP000678499">
    <property type="component" value="Unassembled WGS sequence"/>
</dbReference>
<dbReference type="AlphaFoldDB" id="A0A7R9BR56"/>
<accession>A0A7R9BR56</accession>
<dbReference type="EMBL" id="CAJPEX010001893">
    <property type="protein sequence ID" value="CAG0920161.1"/>
    <property type="molecule type" value="Genomic_DNA"/>
</dbReference>
<sequence>MGGGRLLETVVAVLGMCSGRTWCALAVVSVTGGAWILSLYQERQEELVQRIVYRDRDPDRVSGPISARVARVPLFQPVPWPKGLFILDGGRQQERHDVCSVSGLPRFRCPFPRNRDMTFANALLLALAHNPVLRHYIVAMLASAQRVWQQVWEAPVPVRQSLTALSDFSSTSCSIPSPSRESLRAMKAGIDVTPLLASVRMRAGRRRHADRHVDSVDDFLWLLLTNLAEDLQCGAEFSEAVLGSQRVSLWCLECGKLALVDTDSVSVPLDGLLVEDGVASGLRRGLVRRAARRDKGLQAAFFRPDEPCRHSSFRCMATATASKSSSSSHNSTAIGRPAMLVVSVPDADFVSFPLRHGLAPGYDLQCALYASSVEDGGQRTVESFSCAFRNGLDARWYFFDGHDNYYSLPDAGSPLSSSPSSAALKDALHFTPPVMLIYVARNWARTVVAKADINHNAQCLSPTSSGVVSRLTSCLSAAFRCLLT</sequence>
<dbReference type="EMBL" id="OA883930">
    <property type="protein sequence ID" value="CAD7280009.1"/>
    <property type="molecule type" value="Genomic_DNA"/>
</dbReference>
<protein>
    <submittedName>
        <fullName evidence="1">Uncharacterized protein</fullName>
    </submittedName>
</protein>
<name>A0A7R9BR56_9CRUS</name>